<dbReference type="Pfam" id="PF00534">
    <property type="entry name" value="Glycos_transf_1"/>
    <property type="match status" value="1"/>
</dbReference>
<keyword evidence="3" id="KW-1185">Reference proteome</keyword>
<accession>A0ABY5ME25</accession>
<dbReference type="SUPFAM" id="SSF53756">
    <property type="entry name" value="UDP-Glycosyltransferase/glycogen phosphorylase"/>
    <property type="match status" value="1"/>
</dbReference>
<name>A0ABY5ME25_9HYPH</name>
<dbReference type="PANTHER" id="PTHR46656">
    <property type="entry name" value="PUTATIVE-RELATED"/>
    <property type="match status" value="1"/>
</dbReference>
<organism evidence="2 3">
    <name type="scientific">Nitratireductor thuwali</name>
    <dbReference type="NCBI Taxonomy" id="2267699"/>
    <lineage>
        <taxon>Bacteria</taxon>
        <taxon>Pseudomonadati</taxon>
        <taxon>Pseudomonadota</taxon>
        <taxon>Alphaproteobacteria</taxon>
        <taxon>Hyphomicrobiales</taxon>
        <taxon>Phyllobacteriaceae</taxon>
        <taxon>Nitratireductor</taxon>
    </lineage>
</organism>
<evidence type="ECO:0000313" key="3">
    <source>
        <dbReference type="Proteomes" id="UP001342418"/>
    </source>
</evidence>
<dbReference type="Gene3D" id="3.40.50.2000">
    <property type="entry name" value="Glycogen Phosphorylase B"/>
    <property type="match status" value="1"/>
</dbReference>
<protein>
    <recommendedName>
        <fullName evidence="1">Glycosyl transferase family 1 domain-containing protein</fullName>
    </recommendedName>
</protein>
<dbReference type="PANTHER" id="PTHR46656:SF3">
    <property type="entry name" value="PUTATIVE-RELATED"/>
    <property type="match status" value="1"/>
</dbReference>
<sequence>MRQALIIARDNAYGLMQDTAILKRALEGAGLEVATATPKERGFLDRIFARKKADIAFHMERVFPAWVGGAGTNVLVPNQERFPRRHLRRLKLVDRVWAKSRHGEAIFAAFGIPAYYCGFASPDRYLPEVEKDWNMFFHLAGGSTLKGTEDILTLWRRHPEWPQLVLVQKADNAPAAVPPNVRLISGYIDDGELRHLQNRCGIHLCPSRSEGWGHYIWEAMSCAAVTVTTDAPPMNEHVSAETGVLVAWDRKEPRHLGTNYHIDMNALQKSLEVTLAMSPEQKEAMGTRAREAFVASEMAFAQAVRAAFRSV</sequence>
<proteinExistence type="predicted"/>
<dbReference type="Proteomes" id="UP001342418">
    <property type="component" value="Chromosome"/>
</dbReference>
<evidence type="ECO:0000313" key="2">
    <source>
        <dbReference type="EMBL" id="UUP16294.1"/>
    </source>
</evidence>
<evidence type="ECO:0000259" key="1">
    <source>
        <dbReference type="Pfam" id="PF00534"/>
    </source>
</evidence>
<dbReference type="EMBL" id="CP030941">
    <property type="protein sequence ID" value="UUP16294.1"/>
    <property type="molecule type" value="Genomic_DNA"/>
</dbReference>
<dbReference type="InterPro" id="IPR001296">
    <property type="entry name" value="Glyco_trans_1"/>
</dbReference>
<gene>
    <name evidence="2" type="ORF">NTH_00739</name>
</gene>
<reference evidence="2 3" key="1">
    <citation type="submission" date="2018-07" db="EMBL/GenBank/DDBJ databases">
        <title>Genome sequence of Nitratireductor thuwali#1536.</title>
        <authorList>
            <person name="Michoud G."/>
            <person name="Merlino G."/>
            <person name="Sefrji F.O."/>
            <person name="Daffonchio D."/>
        </authorList>
    </citation>
    <scope>NUCLEOTIDE SEQUENCE [LARGE SCALE GENOMIC DNA]</scope>
    <source>
        <strain evidence="3">Nit1536</strain>
    </source>
</reference>
<feature type="domain" description="Glycosyl transferase family 1" evidence="1">
    <location>
        <begin position="184"/>
        <end position="247"/>
    </location>
</feature>
<dbReference type="RefSeq" id="WP_338528730.1">
    <property type="nucleotide sequence ID" value="NZ_CP030941.1"/>
</dbReference>